<protein>
    <submittedName>
        <fullName evidence="1">Uncharacterized protein</fullName>
    </submittedName>
</protein>
<organism evidence="1 2">
    <name type="scientific">Bacteroides fragilis</name>
    <dbReference type="NCBI Taxonomy" id="817"/>
    <lineage>
        <taxon>Bacteria</taxon>
        <taxon>Pseudomonadati</taxon>
        <taxon>Bacteroidota</taxon>
        <taxon>Bacteroidia</taxon>
        <taxon>Bacteroidales</taxon>
        <taxon>Bacteroidaceae</taxon>
        <taxon>Bacteroides</taxon>
    </lineage>
</organism>
<evidence type="ECO:0000313" key="1">
    <source>
        <dbReference type="EMBL" id="QCQ46060.1"/>
    </source>
</evidence>
<name>A0AAE6K6X8_BACFG</name>
<accession>A0AAE6K6X8</accession>
<proteinExistence type="predicted"/>
<dbReference type="AlphaFoldDB" id="A0AAE6K6X8"/>
<gene>
    <name evidence="1" type="ORF">EC80_014950</name>
</gene>
<sequence>MNKFMISKFKSVCQETGKVISKGEYILYDTASRKAYSSQSKKYKSEQECVQTAAYIQAQEDAYFDNFCNKYGI</sequence>
<reference evidence="1 2" key="1">
    <citation type="submission" date="2019-03" db="EMBL/GenBank/DDBJ databases">
        <title>Complete genome assembly of MDR B. fragilis.</title>
        <authorList>
            <person name="Sydenham T.V."/>
            <person name="Hasman H."/>
            <person name="Justesen U.S."/>
        </authorList>
    </citation>
    <scope>NUCLEOTIDE SEQUENCE [LARGE SCALE GENOMIC DNA]</scope>
    <source>
        <strain evidence="1 2">DCMSKEJBY0001B</strain>
    </source>
</reference>
<dbReference type="EMBL" id="CP036546">
    <property type="protein sequence ID" value="QCQ46060.1"/>
    <property type="molecule type" value="Genomic_DNA"/>
</dbReference>
<dbReference type="RefSeq" id="WP_005805881.1">
    <property type="nucleotide sequence ID" value="NZ_CP036546.1"/>
</dbReference>
<evidence type="ECO:0000313" key="2">
    <source>
        <dbReference type="Proteomes" id="UP000036847"/>
    </source>
</evidence>
<dbReference type="Proteomes" id="UP000036847">
    <property type="component" value="Chromosome"/>
</dbReference>